<evidence type="ECO:0008006" key="3">
    <source>
        <dbReference type="Google" id="ProtNLM"/>
    </source>
</evidence>
<organism evidence="1 2">
    <name type="scientific">Sutcliffiella horikoshii</name>
    <dbReference type="NCBI Taxonomy" id="79883"/>
    <lineage>
        <taxon>Bacteria</taxon>
        <taxon>Bacillati</taxon>
        <taxon>Bacillota</taxon>
        <taxon>Bacilli</taxon>
        <taxon>Bacillales</taxon>
        <taxon>Bacillaceae</taxon>
        <taxon>Sutcliffiella</taxon>
    </lineage>
</organism>
<proteinExistence type="predicted"/>
<sequence length="99" mass="11013">MKVVRDKIERNIMLTENLILHGMIVGNVSISEDVEFFLHGTVIGNLTINKKSIVHLHGTVNGDVVNVGGTLKVYGMINGRLFREKGNTFIDEKAHINDL</sequence>
<gene>
    <name evidence="1" type="ORF">FZC74_14965</name>
</gene>
<reference evidence="1 2" key="1">
    <citation type="submission" date="2019-08" db="EMBL/GenBank/DDBJ databases">
        <title>Bacillus genomes from the desert of Cuatro Cienegas, Coahuila.</title>
        <authorList>
            <person name="Olmedo-Alvarez G."/>
        </authorList>
    </citation>
    <scope>NUCLEOTIDE SEQUENCE [LARGE SCALE GENOMIC DNA]</scope>
    <source>
        <strain evidence="1 2">CH88_3T</strain>
    </source>
</reference>
<evidence type="ECO:0000313" key="2">
    <source>
        <dbReference type="Proteomes" id="UP000323393"/>
    </source>
</evidence>
<dbReference type="AlphaFoldDB" id="A0AA95B671"/>
<dbReference type="Proteomes" id="UP000323393">
    <property type="component" value="Unassembled WGS sequence"/>
</dbReference>
<dbReference type="SUPFAM" id="SSF51161">
    <property type="entry name" value="Trimeric LpxA-like enzymes"/>
    <property type="match status" value="1"/>
</dbReference>
<dbReference type="InterPro" id="IPR011004">
    <property type="entry name" value="Trimer_LpxA-like_sf"/>
</dbReference>
<dbReference type="EMBL" id="VTEU01000006">
    <property type="protein sequence ID" value="TYS57728.1"/>
    <property type="molecule type" value="Genomic_DNA"/>
</dbReference>
<name>A0AA95B671_9BACI</name>
<protein>
    <recommendedName>
        <fullName evidence="3">Polymer-forming cytoskeletal protein</fullName>
    </recommendedName>
</protein>
<comment type="caution">
    <text evidence="1">The sequence shown here is derived from an EMBL/GenBank/DDBJ whole genome shotgun (WGS) entry which is preliminary data.</text>
</comment>
<evidence type="ECO:0000313" key="1">
    <source>
        <dbReference type="EMBL" id="TYS57728.1"/>
    </source>
</evidence>
<accession>A0AA95B671</accession>
<dbReference type="RefSeq" id="WP_148966454.1">
    <property type="nucleotide sequence ID" value="NZ_VTEU01000006.1"/>
</dbReference>